<reference evidence="2 3" key="1">
    <citation type="submission" date="2015-08" db="EMBL/GenBank/DDBJ databases">
        <title>The complete genome sequence of Bacillus beveridgei MLTeJB.</title>
        <authorList>
            <person name="Hanson T.E."/>
            <person name="Mesa C."/>
            <person name="Basesman S.M."/>
            <person name="Oremland R.S."/>
        </authorList>
    </citation>
    <scope>NUCLEOTIDE SEQUENCE [LARGE SCALE GENOMIC DNA]</scope>
    <source>
        <strain evidence="2 3">MLTeJB</strain>
    </source>
</reference>
<dbReference type="Gene3D" id="1.10.10.10">
    <property type="entry name" value="Winged helix-like DNA-binding domain superfamily/Winged helix DNA-binding domain"/>
    <property type="match status" value="1"/>
</dbReference>
<name>A0A1D7QVQ9_9BACI</name>
<dbReference type="Proteomes" id="UP000094463">
    <property type="component" value="Chromosome"/>
</dbReference>
<dbReference type="EMBL" id="CP012502">
    <property type="protein sequence ID" value="AOM83102.1"/>
    <property type="molecule type" value="Genomic_DNA"/>
</dbReference>
<organism evidence="2 3">
    <name type="scientific">Salisediminibacterium beveridgei</name>
    <dbReference type="NCBI Taxonomy" id="632773"/>
    <lineage>
        <taxon>Bacteria</taxon>
        <taxon>Bacillati</taxon>
        <taxon>Bacillota</taxon>
        <taxon>Bacilli</taxon>
        <taxon>Bacillales</taxon>
        <taxon>Bacillaceae</taxon>
        <taxon>Salisediminibacterium</taxon>
    </lineage>
</organism>
<dbReference type="RefSeq" id="WP_069365115.1">
    <property type="nucleotide sequence ID" value="NZ_CP012502.1"/>
</dbReference>
<dbReference type="SUPFAM" id="SSF46785">
    <property type="entry name" value="Winged helix' DNA-binding domain"/>
    <property type="match status" value="1"/>
</dbReference>
<evidence type="ECO:0000313" key="2">
    <source>
        <dbReference type="EMBL" id="AOM83102.1"/>
    </source>
</evidence>
<dbReference type="InterPro" id="IPR036390">
    <property type="entry name" value="WH_DNA-bd_sf"/>
</dbReference>
<dbReference type="InterPro" id="IPR036388">
    <property type="entry name" value="WH-like_DNA-bd_sf"/>
</dbReference>
<protein>
    <recommendedName>
        <fullName evidence="1">RQC domain-containing protein</fullName>
    </recommendedName>
</protein>
<dbReference type="InterPro" id="IPR018982">
    <property type="entry name" value="RQC_domain"/>
</dbReference>
<feature type="domain" description="RQC" evidence="1">
    <location>
        <begin position="437"/>
        <end position="503"/>
    </location>
</feature>
<dbReference type="NCBIfam" id="NF041108">
    <property type="entry name" value="RQC_minor_2"/>
    <property type="match status" value="1"/>
</dbReference>
<dbReference type="OrthoDB" id="2689702at2"/>
<evidence type="ECO:0000313" key="3">
    <source>
        <dbReference type="Proteomes" id="UP000094463"/>
    </source>
</evidence>
<sequence>MAVTGNLSNPEVISVMGMREEVLNPGGLYPSLLFWPVEKKNESSKIRSLSSKEEKALLSRLQEVVFHELSKLSKTDLNQLALFLGTDKPCIPVPLVQQKKLHVKLLKADTLLFKKASVQTDQSENTPLFYNKEWVRLSADQLKKHVQSVVDDYLFNARISLQDKGYWLSRIEKAYENNPFIQLAYSKNDIVDAVEIMNKSSLLAILKYPEDISYWRERVKIVLRPYRTIPKEWRWDLCSHEKKLFPQADSRSIECTCEDCGFSVIYDINEDVLWLPQEVNLFQATKRIATIERQFNNIASQNGAVTKNIECLKDLSRDLTDYHERIETILELQRKLPGTDNVPDHPVVSLYKAMQEIELPEESHDSMLIWMSRVSIPDISILREINRWQKLMKRNLSEELNEVQTGLTQMIKDNQPRPDDTILQIKNYKITRLQLDKINRFIKKEEHKVPVHILVKLLKGEATNKIRGLQYHEEELFGILEHWPEKYITKAIIQLNKQNVIIKEKN</sequence>
<proteinExistence type="predicted"/>
<evidence type="ECO:0000259" key="1">
    <source>
        <dbReference type="Pfam" id="PF09382"/>
    </source>
</evidence>
<accession>A0A1D7QVQ9</accession>
<keyword evidence="3" id="KW-1185">Reference proteome</keyword>
<dbReference type="KEGG" id="bbev:BBEV_1741"/>
<dbReference type="GO" id="GO:0006281">
    <property type="term" value="P:DNA repair"/>
    <property type="evidence" value="ECO:0007669"/>
    <property type="project" value="InterPro"/>
</dbReference>
<dbReference type="GO" id="GO:0006260">
    <property type="term" value="P:DNA replication"/>
    <property type="evidence" value="ECO:0007669"/>
    <property type="project" value="InterPro"/>
</dbReference>
<dbReference type="AlphaFoldDB" id="A0A1D7QVQ9"/>
<dbReference type="Pfam" id="PF09382">
    <property type="entry name" value="RQC"/>
    <property type="match status" value="1"/>
</dbReference>
<gene>
    <name evidence="2" type="ORF">BBEV_1741</name>
</gene>
<dbReference type="GO" id="GO:0043138">
    <property type="term" value="F:3'-5' DNA helicase activity"/>
    <property type="evidence" value="ECO:0007669"/>
    <property type="project" value="InterPro"/>
</dbReference>